<dbReference type="GO" id="GO:0046527">
    <property type="term" value="F:glucosyltransferase activity"/>
    <property type="evidence" value="ECO:0007669"/>
    <property type="project" value="TreeGrafter"/>
</dbReference>
<proteinExistence type="predicted"/>
<gene>
    <name evidence="5" type="ORF">MUK42_21586</name>
</gene>
<dbReference type="GO" id="GO:0005886">
    <property type="term" value="C:plasma membrane"/>
    <property type="evidence" value="ECO:0007669"/>
    <property type="project" value="TreeGrafter"/>
</dbReference>
<dbReference type="PANTHER" id="PTHR12741:SF47">
    <property type="entry name" value="CALLOSE SYNTHASE 9"/>
    <property type="match status" value="1"/>
</dbReference>
<dbReference type="OrthoDB" id="1880850at2759"/>
<keyword evidence="6" id="KW-1185">Reference proteome</keyword>
<evidence type="ECO:0000313" key="5">
    <source>
        <dbReference type="EMBL" id="URE06589.1"/>
    </source>
</evidence>
<feature type="transmembrane region" description="Helical" evidence="3">
    <location>
        <begin position="342"/>
        <end position="365"/>
    </location>
</feature>
<feature type="transmembrane region" description="Helical" evidence="3">
    <location>
        <begin position="434"/>
        <end position="456"/>
    </location>
</feature>
<comment type="subcellular location">
    <subcellularLocation>
        <location evidence="1">Endomembrane system</location>
    </subcellularLocation>
</comment>
<keyword evidence="3" id="KW-1133">Transmembrane helix</keyword>
<dbReference type="Pfam" id="PF25968">
    <property type="entry name" value="CALS1"/>
    <property type="match status" value="1"/>
</dbReference>
<name>A0A9E7K6S9_9LILI</name>
<evidence type="ECO:0000256" key="2">
    <source>
        <dbReference type="ARBA" id="ARBA00023136"/>
    </source>
</evidence>
<dbReference type="PANTHER" id="PTHR12741">
    <property type="entry name" value="LYST-INTERACTING PROTEIN LIP5 DOPAMINE RESPONSIVE PROTEIN DRG-1"/>
    <property type="match status" value="1"/>
</dbReference>
<dbReference type="EMBL" id="CP097507">
    <property type="protein sequence ID" value="URE06589.1"/>
    <property type="molecule type" value="Genomic_DNA"/>
</dbReference>
<organism evidence="5 6">
    <name type="scientific">Musa troglodytarum</name>
    <name type="common">fe'i banana</name>
    <dbReference type="NCBI Taxonomy" id="320322"/>
    <lineage>
        <taxon>Eukaryota</taxon>
        <taxon>Viridiplantae</taxon>
        <taxon>Streptophyta</taxon>
        <taxon>Embryophyta</taxon>
        <taxon>Tracheophyta</taxon>
        <taxon>Spermatophyta</taxon>
        <taxon>Magnoliopsida</taxon>
        <taxon>Liliopsida</taxon>
        <taxon>Zingiberales</taxon>
        <taxon>Musaceae</taxon>
        <taxon>Musa</taxon>
    </lineage>
</organism>
<accession>A0A9E7K6S9</accession>
<evidence type="ECO:0000256" key="1">
    <source>
        <dbReference type="ARBA" id="ARBA00004308"/>
    </source>
</evidence>
<keyword evidence="3" id="KW-0812">Transmembrane</keyword>
<evidence type="ECO:0000313" key="6">
    <source>
        <dbReference type="Proteomes" id="UP001055439"/>
    </source>
</evidence>
<dbReference type="Gene3D" id="1.25.40.270">
    <property type="entry name" value="Vacuolar protein sorting-associated protein vta1"/>
    <property type="match status" value="1"/>
</dbReference>
<dbReference type="InterPro" id="IPR023175">
    <property type="entry name" value="Vta1/CALS_N_sf"/>
</dbReference>
<protein>
    <recommendedName>
        <fullName evidence="4">Callose synthase helical domain-containing protein</fullName>
    </recommendedName>
</protein>
<feature type="domain" description="Callose synthase helical" evidence="4">
    <location>
        <begin position="553"/>
        <end position="664"/>
    </location>
</feature>
<dbReference type="InterPro" id="IPR058851">
    <property type="entry name" value="CALS1_helical"/>
</dbReference>
<evidence type="ECO:0000256" key="3">
    <source>
        <dbReference type="SAM" id="Phobius"/>
    </source>
</evidence>
<evidence type="ECO:0000259" key="4">
    <source>
        <dbReference type="Pfam" id="PF25968"/>
    </source>
</evidence>
<reference evidence="5" key="1">
    <citation type="submission" date="2022-05" db="EMBL/GenBank/DDBJ databases">
        <title>The Musa troglodytarum L. genome provides insights into the mechanism of non-climacteric behaviour and enrichment of carotenoids.</title>
        <authorList>
            <person name="Wang J."/>
        </authorList>
    </citation>
    <scope>NUCLEOTIDE SEQUENCE</scope>
    <source>
        <tissue evidence="5">Leaf</tissue>
    </source>
</reference>
<dbReference type="GO" id="GO:0012505">
    <property type="term" value="C:endomembrane system"/>
    <property type="evidence" value="ECO:0007669"/>
    <property type="project" value="UniProtKB-SubCell"/>
</dbReference>
<dbReference type="Proteomes" id="UP001055439">
    <property type="component" value="Chromosome 5"/>
</dbReference>
<sequence>MRCSMWWHVRQEKQLPLDFSRKHFIGGMRGEMPTPEANWERLVRAALRGERLGVGAFGQPVSGVAGNVPSCLANNTHIDDILRAADEIEDEDRNISRILCEHAYSLAQNLDPNSEGRGVLQFKTGLMSVIKQKLAKKDGGGIDRSQDIAYLQEFYKRYREKYKVDELHEDEMKLRESGVFSGNLGELEKKTVKRKKVFATLRVLGTVLEDLTREIAPDDAAKIISEEVKAAISSLKCYTNLPKLPSDFPVPAARGADVLDLLQYVFGFQKDNVSNQREHVVHLLANEQSRFGSIIGSEPKIDETAVNSVFKKSLENYTKWCNYLPLQPVWNNKALQDGSNSAAFRIFVFIVGIYAAFKLFIGFLVRIPFCHHLTDLCYRWPVIRLVKWLHQIKPLVTPTKTIVNFKDLQYSWHDLVSRNNHNALTILSLWAPVFAIYLLDIHIFYTLMSAAYGFLLGARDRLGEIRSVEAVQRLFEKFPGAFMTNLHVVLPKRRQLSSSVQGVELNKFDAARFAPFWNKVVENLREEDYINNSERDLLILPKNSEILPMVQWPLFLLANKIFLARDIAAESKDLQADLWLKISRDDYMRYAVEECYHSVKVILFSVFENEGRLVKKIYENIEKSIKDTKLQLNFRLSNLQFVMSRISALTGILDDWVDVSNKKYIAEMDESMKIMN</sequence>
<dbReference type="AlphaFoldDB" id="A0A9E7K6S9"/>
<keyword evidence="2 3" id="KW-0472">Membrane</keyword>